<dbReference type="InterPro" id="IPR003593">
    <property type="entry name" value="AAA+_ATPase"/>
</dbReference>
<dbReference type="Proteomes" id="UP001597079">
    <property type="component" value="Unassembled WGS sequence"/>
</dbReference>
<dbReference type="Gene3D" id="3.40.50.300">
    <property type="entry name" value="P-loop containing nucleotide triphosphate hydrolases"/>
    <property type="match status" value="1"/>
</dbReference>
<keyword evidence="5 7" id="KW-1133">Transmembrane helix</keyword>
<protein>
    <submittedName>
        <fullName evidence="10">ABC transporter ATP-binding protein</fullName>
    </submittedName>
</protein>
<feature type="domain" description="ABC transporter" evidence="8">
    <location>
        <begin position="361"/>
        <end position="595"/>
    </location>
</feature>
<dbReference type="SUPFAM" id="SSF90123">
    <property type="entry name" value="ABC transporter transmembrane region"/>
    <property type="match status" value="1"/>
</dbReference>
<evidence type="ECO:0000256" key="6">
    <source>
        <dbReference type="ARBA" id="ARBA00023136"/>
    </source>
</evidence>
<evidence type="ECO:0000256" key="2">
    <source>
        <dbReference type="ARBA" id="ARBA00022692"/>
    </source>
</evidence>
<keyword evidence="11" id="KW-1185">Reference proteome</keyword>
<keyword evidence="2 7" id="KW-0812">Transmembrane</keyword>
<organism evidence="10 11">
    <name type="scientific">Alicyclobacillus fodiniaquatilis</name>
    <dbReference type="NCBI Taxonomy" id="1661150"/>
    <lineage>
        <taxon>Bacteria</taxon>
        <taxon>Bacillati</taxon>
        <taxon>Bacillota</taxon>
        <taxon>Bacilli</taxon>
        <taxon>Bacillales</taxon>
        <taxon>Alicyclobacillaceae</taxon>
        <taxon>Alicyclobacillus</taxon>
    </lineage>
</organism>
<comment type="caution">
    <text evidence="10">The sequence shown here is derived from an EMBL/GenBank/DDBJ whole genome shotgun (WGS) entry which is preliminary data.</text>
</comment>
<evidence type="ECO:0000256" key="3">
    <source>
        <dbReference type="ARBA" id="ARBA00022741"/>
    </source>
</evidence>
<proteinExistence type="predicted"/>
<name>A0ABW4JDB6_9BACL</name>
<dbReference type="CDD" id="cd07346">
    <property type="entry name" value="ABC_6TM_exporters"/>
    <property type="match status" value="1"/>
</dbReference>
<dbReference type="InterPro" id="IPR011527">
    <property type="entry name" value="ABC1_TM_dom"/>
</dbReference>
<dbReference type="SUPFAM" id="SSF52540">
    <property type="entry name" value="P-loop containing nucleoside triphosphate hydrolases"/>
    <property type="match status" value="1"/>
</dbReference>
<dbReference type="RefSeq" id="WP_377942195.1">
    <property type="nucleotide sequence ID" value="NZ_JBHUCX010000019.1"/>
</dbReference>
<keyword evidence="6 7" id="KW-0472">Membrane</keyword>
<feature type="transmembrane region" description="Helical" evidence="7">
    <location>
        <begin position="182"/>
        <end position="200"/>
    </location>
</feature>
<dbReference type="InterPro" id="IPR003439">
    <property type="entry name" value="ABC_transporter-like_ATP-bd"/>
</dbReference>
<dbReference type="InterPro" id="IPR027417">
    <property type="entry name" value="P-loop_NTPase"/>
</dbReference>
<dbReference type="PANTHER" id="PTHR43394:SF1">
    <property type="entry name" value="ATP-BINDING CASSETTE SUB-FAMILY B MEMBER 10, MITOCHONDRIAL"/>
    <property type="match status" value="1"/>
</dbReference>
<dbReference type="InterPro" id="IPR017871">
    <property type="entry name" value="ABC_transporter-like_CS"/>
</dbReference>
<feature type="transmembrane region" description="Helical" evidence="7">
    <location>
        <begin position="81"/>
        <end position="103"/>
    </location>
</feature>
<evidence type="ECO:0000259" key="8">
    <source>
        <dbReference type="PROSITE" id="PS50893"/>
    </source>
</evidence>
<comment type="subcellular location">
    <subcellularLocation>
        <location evidence="1">Cell membrane</location>
        <topology evidence="1">Multi-pass membrane protein</topology>
    </subcellularLocation>
</comment>
<dbReference type="InterPro" id="IPR036640">
    <property type="entry name" value="ABC1_TM_sf"/>
</dbReference>
<dbReference type="PROSITE" id="PS50893">
    <property type="entry name" value="ABC_TRANSPORTER_2"/>
    <property type="match status" value="1"/>
</dbReference>
<feature type="transmembrane region" description="Helical" evidence="7">
    <location>
        <begin position="41"/>
        <end position="61"/>
    </location>
</feature>
<evidence type="ECO:0000259" key="9">
    <source>
        <dbReference type="PROSITE" id="PS50929"/>
    </source>
</evidence>
<dbReference type="PROSITE" id="PS50929">
    <property type="entry name" value="ABC_TM1F"/>
    <property type="match status" value="1"/>
</dbReference>
<reference evidence="11" key="1">
    <citation type="journal article" date="2019" name="Int. J. Syst. Evol. Microbiol.">
        <title>The Global Catalogue of Microorganisms (GCM) 10K type strain sequencing project: providing services to taxonomists for standard genome sequencing and annotation.</title>
        <authorList>
            <consortium name="The Broad Institute Genomics Platform"/>
            <consortium name="The Broad Institute Genome Sequencing Center for Infectious Disease"/>
            <person name="Wu L."/>
            <person name="Ma J."/>
        </authorList>
    </citation>
    <scope>NUCLEOTIDE SEQUENCE [LARGE SCALE GENOMIC DNA]</scope>
    <source>
        <strain evidence="11">CGMCC 1.12286</strain>
    </source>
</reference>
<dbReference type="PANTHER" id="PTHR43394">
    <property type="entry name" value="ATP-DEPENDENT PERMEASE MDL1, MITOCHONDRIAL"/>
    <property type="match status" value="1"/>
</dbReference>
<dbReference type="Gene3D" id="1.20.1560.10">
    <property type="entry name" value="ABC transporter type 1, transmembrane domain"/>
    <property type="match status" value="1"/>
</dbReference>
<evidence type="ECO:0000256" key="1">
    <source>
        <dbReference type="ARBA" id="ARBA00004651"/>
    </source>
</evidence>
<keyword evidence="3" id="KW-0547">Nucleotide-binding</keyword>
<evidence type="ECO:0000313" key="10">
    <source>
        <dbReference type="EMBL" id="MFD1674322.1"/>
    </source>
</evidence>
<dbReference type="InterPro" id="IPR039421">
    <property type="entry name" value="Type_1_exporter"/>
</dbReference>
<evidence type="ECO:0000256" key="7">
    <source>
        <dbReference type="SAM" id="Phobius"/>
    </source>
</evidence>
<evidence type="ECO:0000256" key="5">
    <source>
        <dbReference type="ARBA" id="ARBA00022989"/>
    </source>
</evidence>
<dbReference type="PROSITE" id="PS00211">
    <property type="entry name" value="ABC_TRANSPORTER_1"/>
    <property type="match status" value="1"/>
</dbReference>
<accession>A0ABW4JDB6</accession>
<dbReference type="EMBL" id="JBHUCX010000019">
    <property type="protein sequence ID" value="MFD1674322.1"/>
    <property type="molecule type" value="Genomic_DNA"/>
</dbReference>
<dbReference type="SMART" id="SM00382">
    <property type="entry name" value="AAA"/>
    <property type="match status" value="1"/>
</dbReference>
<dbReference type="Pfam" id="PF00005">
    <property type="entry name" value="ABC_tran"/>
    <property type="match status" value="1"/>
</dbReference>
<feature type="domain" description="ABC transmembrane type-1" evidence="9">
    <location>
        <begin position="44"/>
        <end position="325"/>
    </location>
</feature>
<keyword evidence="4 10" id="KW-0067">ATP-binding</keyword>
<evidence type="ECO:0000313" key="11">
    <source>
        <dbReference type="Proteomes" id="UP001597079"/>
    </source>
</evidence>
<evidence type="ECO:0000256" key="4">
    <source>
        <dbReference type="ARBA" id="ARBA00022840"/>
    </source>
</evidence>
<sequence length="611" mass="68133">MGLALRNFFSGEKDTVDRPASLKQMWTPFLRIMPYMWKVRGAYFALVIIMFINLFVSLYIAWFLQTLTEAAIHQDLGKLHWMLPVGIAVVVVCTSFVFAQNYLQGVVVCKIEQDVRMDLYQRTLRMKTDRMEAHQSGDILSRMTYDIGAIGAAVGVYVLNVARLMLTAIGALIYLLFLNWQLTLICICLAPPAIFAAFLFSKYAKRNSKKLSEAFGSIQSFVNESLSGLMVIRTFTLENQFIRQFHERTGHLLHLQIKNIKLRSGVSSGMSLAHYVAYLLSFTLGAFYVAHGAMTVGGLLAFMTLMQNVIGPMMSTPREFGSFQTAMAAVERIWGIMDEEMEDHPPQPMLAFPSVPQRTVIDFHQVSYTYANGSRALEQVSFSVPMGSTVALVGPSGAGKSTLFKLLLGLYEPTSGVITLNGQSIQARYAQVLRQQIAYVPQETFLFSGTIRDNIRQGAFAATDEEIVQAAIDANAHDFIASLPHGYDTEVGERAMRLSGGQRQRIAIARALLKDAPILLLDEATSALDTQSEQVIQEALHRLMKGRTTLSIAHRLSTVIHADYVYVLDKGHVVEQGTHESLFKNGQLYAELYRAQFQGARHAFPAPAFHR</sequence>
<gene>
    <name evidence="10" type="ORF">ACFSB2_06330</name>
</gene>
<feature type="transmembrane region" description="Helical" evidence="7">
    <location>
        <begin position="149"/>
        <end position="176"/>
    </location>
</feature>
<dbReference type="Pfam" id="PF00664">
    <property type="entry name" value="ABC_membrane"/>
    <property type="match status" value="1"/>
</dbReference>
<dbReference type="GO" id="GO:0005524">
    <property type="term" value="F:ATP binding"/>
    <property type="evidence" value="ECO:0007669"/>
    <property type="project" value="UniProtKB-KW"/>
</dbReference>